<evidence type="ECO:0000313" key="3">
    <source>
        <dbReference type="RefSeq" id="XP_016900874.1"/>
    </source>
</evidence>
<evidence type="ECO:0000259" key="1">
    <source>
        <dbReference type="Pfam" id="PF07727"/>
    </source>
</evidence>
<feature type="domain" description="Reverse transcriptase Ty1/copia-type" evidence="1">
    <location>
        <begin position="34"/>
        <end position="91"/>
    </location>
</feature>
<protein>
    <submittedName>
        <fullName evidence="3">Uncharacterized mitochondrial protein AtMg00810-like</fullName>
    </submittedName>
</protein>
<name>A0A1S4DY10_CUCME</name>
<dbReference type="KEGG" id="cmo:107991073"/>
<reference evidence="2" key="1">
    <citation type="submission" date="2025-05" db="UniProtKB">
        <authorList>
            <consortium name="RefSeq"/>
        </authorList>
    </citation>
    <scope>NUCLEOTIDE SEQUENCE [LARGE SCALE GENOMIC DNA]</scope>
</reference>
<keyword evidence="2" id="KW-1185">Reference proteome</keyword>
<dbReference type="PANTHER" id="PTHR11439:SF517">
    <property type="entry name" value="CYSTEINE-RICH RLK (RECEPTOR-LIKE PROTEIN KINASE) 8"/>
    <property type="match status" value="1"/>
</dbReference>
<evidence type="ECO:0000313" key="2">
    <source>
        <dbReference type="Proteomes" id="UP001652600"/>
    </source>
</evidence>
<dbReference type="GeneID" id="107991073"/>
<reference evidence="3" key="2">
    <citation type="submission" date="2025-08" db="UniProtKB">
        <authorList>
            <consortium name="RefSeq"/>
        </authorList>
    </citation>
    <scope>IDENTIFICATION</scope>
    <source>
        <tissue evidence="3">Stem</tissue>
    </source>
</reference>
<organism evidence="2 3">
    <name type="scientific">Cucumis melo</name>
    <name type="common">Muskmelon</name>
    <dbReference type="NCBI Taxonomy" id="3656"/>
    <lineage>
        <taxon>Eukaryota</taxon>
        <taxon>Viridiplantae</taxon>
        <taxon>Streptophyta</taxon>
        <taxon>Embryophyta</taxon>
        <taxon>Tracheophyta</taxon>
        <taxon>Spermatophyta</taxon>
        <taxon>Magnoliopsida</taxon>
        <taxon>eudicotyledons</taxon>
        <taxon>Gunneridae</taxon>
        <taxon>Pentapetalae</taxon>
        <taxon>rosids</taxon>
        <taxon>fabids</taxon>
        <taxon>Cucurbitales</taxon>
        <taxon>Cucurbitaceae</taxon>
        <taxon>Benincaseae</taxon>
        <taxon>Cucumis</taxon>
    </lineage>
</organism>
<proteinExistence type="predicted"/>
<gene>
    <name evidence="3" type="primary">LOC107991073</name>
</gene>
<dbReference type="PANTHER" id="PTHR11439">
    <property type="entry name" value="GAG-POL-RELATED RETROTRANSPOSON"/>
    <property type="match status" value="1"/>
</dbReference>
<dbReference type="OrthoDB" id="1740642at2759"/>
<dbReference type="Pfam" id="PF07727">
    <property type="entry name" value="RVT_2"/>
    <property type="match status" value="1"/>
</dbReference>
<dbReference type="InterPro" id="IPR013103">
    <property type="entry name" value="RVT_2"/>
</dbReference>
<dbReference type="RefSeq" id="XP_016900874.1">
    <property type="nucleotide sequence ID" value="XM_017045385.1"/>
</dbReference>
<accession>A0A1S4DY10</accession>
<dbReference type="AlphaFoldDB" id="A0A1S4DY10"/>
<dbReference type="InParanoid" id="A0A1S4DY10"/>
<dbReference type="Proteomes" id="UP001652600">
    <property type="component" value="Chromosome 2"/>
</dbReference>
<sequence length="199" mass="23009">MGLQGQEECKWRIEKYKARLVAKAYSQRVAINYDKEMMNEFEMTDIRLMSYYLGIEVKQEDKGIFITQEGYAREVIKKFKMDGSNPVNKSMEYGIQLSHCEEVESMDPTLFKSLIGSLRYLTCIRLNILYAVGVLSRFMKKPTTTHLEVAKRILRYIKRSRSVRSSCGARANLRNGIELSKTTQRVQGKSRARGNKANL</sequence>